<comment type="subcellular location">
    <subcellularLocation>
        <location evidence="1 13">Cell inner membrane</location>
        <topology evidence="1 13">Single-pass membrane protein</topology>
        <orientation evidence="1 13">Periplasmic side</orientation>
    </subcellularLocation>
</comment>
<organism evidence="16 17">
    <name type="scientific">Candidatus Regiella insecticola LSR1</name>
    <dbReference type="NCBI Taxonomy" id="663321"/>
    <lineage>
        <taxon>Bacteria</taxon>
        <taxon>Pseudomonadati</taxon>
        <taxon>Pseudomonadota</taxon>
        <taxon>Gammaproteobacteria</taxon>
        <taxon>Enterobacterales</taxon>
        <taxon>Enterobacteriaceae</taxon>
        <taxon>aphid secondary symbionts</taxon>
        <taxon>Candidatus Regiella</taxon>
    </lineage>
</organism>
<dbReference type="PANTHER" id="PTHR33446:SF8">
    <property type="entry name" value="PROTEIN TONB"/>
    <property type="match status" value="1"/>
</dbReference>
<evidence type="ECO:0000256" key="14">
    <source>
        <dbReference type="SAM" id="MobiDB-lite"/>
    </source>
</evidence>
<evidence type="ECO:0000256" key="2">
    <source>
        <dbReference type="ARBA" id="ARBA00006555"/>
    </source>
</evidence>
<evidence type="ECO:0000256" key="11">
    <source>
        <dbReference type="ARBA" id="ARBA00023136"/>
    </source>
</evidence>
<feature type="region of interest" description="Disordered" evidence="14">
    <location>
        <begin position="105"/>
        <end position="129"/>
    </location>
</feature>
<evidence type="ECO:0000259" key="15">
    <source>
        <dbReference type="PROSITE" id="PS52015"/>
    </source>
</evidence>
<dbReference type="SUPFAM" id="SSF74653">
    <property type="entry name" value="TolA/TonB C-terminal domain"/>
    <property type="match status" value="1"/>
</dbReference>
<evidence type="ECO:0000313" key="17">
    <source>
        <dbReference type="Proteomes" id="UP000005726"/>
    </source>
</evidence>
<evidence type="ECO:0000313" key="16">
    <source>
        <dbReference type="EMBL" id="EFL92326.1"/>
    </source>
</evidence>
<keyword evidence="6 13" id="KW-0997">Cell inner membrane</keyword>
<evidence type="ECO:0000256" key="13">
    <source>
        <dbReference type="RuleBase" id="RU362123"/>
    </source>
</evidence>
<dbReference type="GO" id="GO:0015031">
    <property type="term" value="P:protein transport"/>
    <property type="evidence" value="ECO:0007669"/>
    <property type="project" value="UniProtKB-UniRule"/>
</dbReference>
<evidence type="ECO:0000256" key="12">
    <source>
        <dbReference type="ARBA" id="ARBA00025849"/>
    </source>
</evidence>
<dbReference type="Pfam" id="PF03544">
    <property type="entry name" value="TonB_C"/>
    <property type="match status" value="1"/>
</dbReference>
<dbReference type="InterPro" id="IPR037682">
    <property type="entry name" value="TonB_C"/>
</dbReference>
<dbReference type="GO" id="GO:0055085">
    <property type="term" value="P:transmembrane transport"/>
    <property type="evidence" value="ECO:0007669"/>
    <property type="project" value="InterPro"/>
</dbReference>
<dbReference type="PRINTS" id="PR01374">
    <property type="entry name" value="TONBPROTEIN"/>
</dbReference>
<dbReference type="PANTHER" id="PTHR33446">
    <property type="entry name" value="PROTEIN TONB-RELATED"/>
    <property type="match status" value="1"/>
</dbReference>
<evidence type="ECO:0000256" key="10">
    <source>
        <dbReference type="ARBA" id="ARBA00022989"/>
    </source>
</evidence>
<reference evidence="16" key="1">
    <citation type="journal article" date="2009" name="Environ. Microbiol.">
        <title>Dynamics of genome evolution in facultative symbionts of aphids.</title>
        <authorList>
            <person name="Degnan P.H."/>
            <person name="Leonardo T.E."/>
            <person name="Cass B.N."/>
            <person name="Hurwitz B."/>
            <person name="Stern D."/>
            <person name="Gibbs R.A."/>
            <person name="Richards S."/>
            <person name="Moran N.A."/>
        </authorList>
    </citation>
    <scope>NUCLEOTIDE SEQUENCE [LARGE SCALE GENOMIC DNA]</scope>
    <source>
        <strain evidence="16">LSR1</strain>
    </source>
</reference>
<evidence type="ECO:0000256" key="6">
    <source>
        <dbReference type="ARBA" id="ARBA00022519"/>
    </source>
</evidence>
<evidence type="ECO:0000256" key="7">
    <source>
        <dbReference type="ARBA" id="ARBA00022692"/>
    </source>
</evidence>
<keyword evidence="5 13" id="KW-1003">Cell membrane</keyword>
<feature type="domain" description="TonB C-terminal" evidence="15">
    <location>
        <begin position="151"/>
        <end position="237"/>
    </location>
</feature>
<comment type="subunit">
    <text evidence="12">Homodimer. Forms a complex with the accessory proteins ExbB and ExbD.</text>
</comment>
<dbReference type="GO" id="GO:0030288">
    <property type="term" value="C:outer membrane-bounded periplasmic space"/>
    <property type="evidence" value="ECO:0007669"/>
    <property type="project" value="InterPro"/>
</dbReference>
<dbReference type="EMBL" id="GL379589">
    <property type="protein sequence ID" value="EFL92326.1"/>
    <property type="molecule type" value="Genomic_DNA"/>
</dbReference>
<dbReference type="PROSITE" id="PS52015">
    <property type="entry name" value="TONB_CTD"/>
    <property type="match status" value="1"/>
</dbReference>
<feature type="transmembrane region" description="Helical" evidence="13">
    <location>
        <begin position="12"/>
        <end position="34"/>
    </location>
</feature>
<dbReference type="GO" id="GO:0031992">
    <property type="term" value="F:energy transducer activity"/>
    <property type="evidence" value="ECO:0007669"/>
    <property type="project" value="InterPro"/>
</dbReference>
<dbReference type="InterPro" id="IPR006260">
    <property type="entry name" value="TonB/TolA_C"/>
</dbReference>
<comment type="similarity">
    <text evidence="2 13">Belongs to the TonB family.</text>
</comment>
<sequence length="237" mass="26205">MQRKKMISHHHIIGSVIFSIGLHGSLIGLLLYFFTRDNPVLPTTNSAPLAITMVNNSTFITAPQGTTTGAEKSQHEQAETISSAPKNVSKLQHLVKPVQQALKPTLTQPKVKKSETIKTNPSMNEPAPNSLISKAGSEQLPTASTTLKTPSLLSEPRALIKTKPVYPARAQALGIEGRVRIQYDIDKNGYVINLRILEATPRNIFEREVKKAVKMWRYEAIAVKDYVTEIVFKIPTS</sequence>
<proteinExistence type="inferred from homology"/>
<keyword evidence="8" id="KW-0677">Repeat</keyword>
<keyword evidence="9 13" id="KW-0653">Protein transport</keyword>
<protein>
    <recommendedName>
        <fullName evidence="3 13">Protein TonB</fullName>
    </recommendedName>
</protein>
<dbReference type="Proteomes" id="UP000005726">
    <property type="component" value="Unassembled WGS sequence"/>
</dbReference>
<comment type="function">
    <text evidence="13">Interacts with outer membrane receptor proteins that carry out high-affinity binding and energy dependent uptake into the periplasmic space of specific substrates. It could act to transduce energy from the cytoplasmic membrane to specific energy-requiring processes in the outer membrane, resulting in the release into the periplasm of ligands bound by these outer membrane proteins.</text>
</comment>
<keyword evidence="10 13" id="KW-1133">Transmembrane helix</keyword>
<keyword evidence="11 13" id="KW-0472">Membrane</keyword>
<dbReference type="HOGENOM" id="CLU_098618_0_0_6"/>
<dbReference type="Gene3D" id="3.30.2420.10">
    <property type="entry name" value="TonB"/>
    <property type="match status" value="1"/>
</dbReference>
<evidence type="ECO:0000256" key="5">
    <source>
        <dbReference type="ARBA" id="ARBA00022475"/>
    </source>
</evidence>
<evidence type="ECO:0000256" key="8">
    <source>
        <dbReference type="ARBA" id="ARBA00022737"/>
    </source>
</evidence>
<accession>E0WQB6</accession>
<keyword evidence="17" id="KW-1185">Reference proteome</keyword>
<keyword evidence="13" id="KW-0735">Signal-anchor</keyword>
<dbReference type="eggNOG" id="COG0810">
    <property type="taxonomic scope" value="Bacteria"/>
</dbReference>
<evidence type="ECO:0000256" key="9">
    <source>
        <dbReference type="ARBA" id="ARBA00022927"/>
    </source>
</evidence>
<gene>
    <name evidence="16" type="primary">tonB</name>
    <name evidence="16" type="ORF">REG_0066</name>
</gene>
<dbReference type="InterPro" id="IPR003538">
    <property type="entry name" value="TonB"/>
</dbReference>
<evidence type="ECO:0000256" key="1">
    <source>
        <dbReference type="ARBA" id="ARBA00004383"/>
    </source>
</evidence>
<dbReference type="GO" id="GO:0098797">
    <property type="term" value="C:plasma membrane protein complex"/>
    <property type="evidence" value="ECO:0007669"/>
    <property type="project" value="TreeGrafter"/>
</dbReference>
<evidence type="ECO:0000256" key="4">
    <source>
        <dbReference type="ARBA" id="ARBA00022448"/>
    </source>
</evidence>
<dbReference type="InterPro" id="IPR051045">
    <property type="entry name" value="TonB-dependent_transducer"/>
</dbReference>
<name>E0WQB6_9ENTR</name>
<dbReference type="AlphaFoldDB" id="E0WQB6"/>
<keyword evidence="4 13" id="KW-0813">Transport</keyword>
<dbReference type="STRING" id="663321.REG_0066"/>
<keyword evidence="7 13" id="KW-0812">Transmembrane</keyword>
<evidence type="ECO:0000256" key="3">
    <source>
        <dbReference type="ARBA" id="ARBA00022362"/>
    </source>
</evidence>
<dbReference type="RefSeq" id="WP_006704063.1">
    <property type="nucleotide sequence ID" value="NZ_CAWLGB010000001.1"/>
</dbReference>
<feature type="region of interest" description="Disordered" evidence="14">
    <location>
        <begin position="64"/>
        <end position="86"/>
    </location>
</feature>
<dbReference type="GO" id="GO:0015891">
    <property type="term" value="P:siderophore transport"/>
    <property type="evidence" value="ECO:0007669"/>
    <property type="project" value="InterPro"/>
</dbReference>
<dbReference type="NCBIfam" id="TIGR01352">
    <property type="entry name" value="tonB_Cterm"/>
    <property type="match status" value="1"/>
</dbReference>